<dbReference type="NCBIfam" id="TIGR01220">
    <property type="entry name" value="Pmev_kin_Gr_pos"/>
    <property type="match status" value="1"/>
</dbReference>
<sequence length="360" mass="40120">MLYQMKNKLQVKIPGKLYVAGEYAVVESGHTAILTAVNRYITLTLEDSERNELWIPHYENPVSWPVGGELKPDGEHWTFTAEAINIATTFLKSEGIELTPVKMIIETELIDQSGAKYGLGSSAAATVAVINALMTKFYPEISMLKKFKLAALSHLVVQGNGSCGDIASCMYGGWIAYTTFDQEWVKHRLAYKSLEWFMKEPWPMLQIETLEEPVPTFSVGWTGTPVSTGKLVSQIHAFKQEDSKNYQHFLTRNNEIMKQIIQAFHTKDEELLYLAIKENRRILQELGTKAGVNIETSLLKELADSAENMGGAGKSSGSGGGDCGIAFSKTKELAEKLVNEWEKLGIKHLPFHTGRVQITE</sequence>
<dbReference type="InterPro" id="IPR006204">
    <property type="entry name" value="GHMP_kinase_N_dom"/>
</dbReference>
<keyword evidence="6" id="KW-0067">ATP-binding</keyword>
<evidence type="ECO:0000313" key="10">
    <source>
        <dbReference type="Proteomes" id="UP000001288"/>
    </source>
</evidence>
<dbReference type="PANTHER" id="PTHR31814">
    <property type="match status" value="1"/>
</dbReference>
<evidence type="ECO:0000256" key="2">
    <source>
        <dbReference type="ARBA" id="ARBA00012958"/>
    </source>
</evidence>
<dbReference type="SUPFAM" id="SSF55060">
    <property type="entry name" value="GHMP Kinase, C-terminal domain"/>
    <property type="match status" value="1"/>
</dbReference>
<dbReference type="Pfam" id="PF08544">
    <property type="entry name" value="GHMP_kinases_C"/>
    <property type="match status" value="1"/>
</dbReference>
<evidence type="ECO:0000256" key="5">
    <source>
        <dbReference type="ARBA" id="ARBA00022777"/>
    </source>
</evidence>
<feature type="domain" description="GHMP kinase N-terminal" evidence="7">
    <location>
        <begin position="92"/>
        <end position="173"/>
    </location>
</feature>
<dbReference type="GO" id="GO:0004631">
    <property type="term" value="F:phosphomevalonate kinase activity"/>
    <property type="evidence" value="ECO:0007669"/>
    <property type="project" value="UniProtKB-EC"/>
</dbReference>
<dbReference type="Gene3D" id="3.30.230.10">
    <property type="match status" value="1"/>
</dbReference>
<dbReference type="GO" id="GO:0019287">
    <property type="term" value="P:isopentenyl diphosphate biosynthetic process, mevalonate pathway"/>
    <property type="evidence" value="ECO:0007669"/>
    <property type="project" value="UniProtKB-UniPathway"/>
</dbReference>
<evidence type="ECO:0000259" key="8">
    <source>
        <dbReference type="Pfam" id="PF08544"/>
    </source>
</evidence>
<dbReference type="AlphaFoldDB" id="A0A0H3GCR5"/>
<keyword evidence="4" id="KW-0547">Nucleotide-binding</keyword>
<proteinExistence type="predicted"/>
<dbReference type="EC" id="2.7.4.2" evidence="2"/>
<evidence type="ECO:0000256" key="3">
    <source>
        <dbReference type="ARBA" id="ARBA00022679"/>
    </source>
</evidence>
<keyword evidence="5 9" id="KW-0418">Kinase</keyword>
<dbReference type="Proteomes" id="UP000001288">
    <property type="component" value="Chromosome"/>
</dbReference>
<comment type="pathway">
    <text evidence="1">Isoprenoid biosynthesis; isopentenyl diphosphate biosynthesis via mevalonate pathway; isopentenyl diphosphate from (R)-mevalonate: step 2/3.</text>
</comment>
<dbReference type="EMBL" id="CP002002">
    <property type="protein sequence ID" value="AEO05033.1"/>
    <property type="molecule type" value="Genomic_DNA"/>
</dbReference>
<dbReference type="PRINTS" id="PR00959">
    <property type="entry name" value="MEVGALKINASE"/>
</dbReference>
<dbReference type="Gene3D" id="3.30.70.890">
    <property type="entry name" value="GHMP kinase, C-terminal domain"/>
    <property type="match status" value="1"/>
</dbReference>
<evidence type="ECO:0000259" key="7">
    <source>
        <dbReference type="Pfam" id="PF00288"/>
    </source>
</evidence>
<keyword evidence="3" id="KW-0808">Transferase</keyword>
<evidence type="ECO:0000256" key="6">
    <source>
        <dbReference type="ARBA" id="ARBA00022840"/>
    </source>
</evidence>
<organism evidence="9 10">
    <name type="scientific">Listeria monocytogenes serotype 1/2a (strain 10403S)</name>
    <dbReference type="NCBI Taxonomy" id="393133"/>
    <lineage>
        <taxon>Bacteria</taxon>
        <taxon>Bacillati</taxon>
        <taxon>Bacillota</taxon>
        <taxon>Bacilli</taxon>
        <taxon>Bacillales</taxon>
        <taxon>Listeriaceae</taxon>
        <taxon>Listeria</taxon>
    </lineage>
</organism>
<evidence type="ECO:0000256" key="1">
    <source>
        <dbReference type="ARBA" id="ARBA00005017"/>
    </source>
</evidence>
<dbReference type="PANTHER" id="PTHR31814:SF2">
    <property type="entry name" value="PHOSPHOMEVALONATE KINASE"/>
    <property type="match status" value="1"/>
</dbReference>
<dbReference type="GO" id="GO:0005524">
    <property type="term" value="F:ATP binding"/>
    <property type="evidence" value="ECO:0007669"/>
    <property type="project" value="UniProtKB-KW"/>
</dbReference>
<evidence type="ECO:0000313" key="9">
    <source>
        <dbReference type="EMBL" id="AEO05033.1"/>
    </source>
</evidence>
<accession>A0A0H3GCR5</accession>
<dbReference type="InterPro" id="IPR013750">
    <property type="entry name" value="GHMP_kinase_C_dom"/>
</dbReference>
<dbReference type="InterPro" id="IPR035102">
    <property type="entry name" value="Phosphomevalonate_kinase"/>
</dbReference>
<dbReference type="HOGENOM" id="CLU_017814_7_0_9"/>
<feature type="domain" description="GHMP kinase C-terminal" evidence="8">
    <location>
        <begin position="261"/>
        <end position="345"/>
    </location>
</feature>
<evidence type="ECO:0000256" key="4">
    <source>
        <dbReference type="ARBA" id="ARBA00022741"/>
    </source>
</evidence>
<dbReference type="InterPro" id="IPR014721">
    <property type="entry name" value="Ribsml_uS5_D2-typ_fold_subgr"/>
</dbReference>
<dbReference type="InterPro" id="IPR005917">
    <property type="entry name" value="Pmev_kinase_bact"/>
</dbReference>
<gene>
    <name evidence="9" type="ordered locus">LMRG_02441</name>
</gene>
<dbReference type="InterPro" id="IPR020568">
    <property type="entry name" value="Ribosomal_Su5_D2-typ_SF"/>
</dbReference>
<protein>
    <recommendedName>
        <fullName evidence="2">phosphomevalonate kinase</fullName>
        <ecNumber evidence="2">2.7.4.2</ecNumber>
    </recommendedName>
</protein>
<dbReference type="KEGG" id="lmt:LMRG_02441"/>
<name>A0A0H3GCR5_LISM4</name>
<dbReference type="UniPathway" id="UPA00057">
    <property type="reaction ID" value="UER00099"/>
</dbReference>
<dbReference type="Pfam" id="PF00288">
    <property type="entry name" value="GHMP_kinases_N"/>
    <property type="match status" value="1"/>
</dbReference>
<dbReference type="SUPFAM" id="SSF54211">
    <property type="entry name" value="Ribosomal protein S5 domain 2-like"/>
    <property type="match status" value="1"/>
</dbReference>
<reference evidence="10" key="1">
    <citation type="submission" date="2010-04" db="EMBL/GenBank/DDBJ databases">
        <title>The genome sequence of Listeria monocytogenes strain 10403S.</title>
        <authorList>
            <consortium name="The Broad Institute Genome Sequencing Platform"/>
            <consortium name="The Broad Institute Genome Sequencing Center for Infectious Disease."/>
            <person name="Borowsky M."/>
            <person name="Borodovsky M."/>
            <person name="Young S.K."/>
            <person name="Zeng Q."/>
            <person name="Koehrsen M."/>
            <person name="Fitzgerald M."/>
            <person name="Wiedmann M."/>
            <person name="Swaminathan B."/>
            <person name="Lauer P."/>
            <person name="Portnoy D."/>
            <person name="Cossart P."/>
            <person name="Buchrieser C."/>
            <person name="Higgins D."/>
            <person name="Abouelleil A."/>
            <person name="Alvarado L."/>
            <person name="Arachchi H.M."/>
            <person name="Berlin A."/>
            <person name="Borenstein D."/>
            <person name="Brown A."/>
            <person name="Chapman S.B."/>
            <person name="Chen Z."/>
            <person name="Dunbar C.D."/>
            <person name="Engels R."/>
            <person name="Freedman E."/>
            <person name="Gearin G."/>
            <person name="Gellesch M."/>
            <person name="Goldberg J."/>
            <person name="Griggs A."/>
            <person name="Gujja S."/>
            <person name="Heilman E."/>
            <person name="Heiman D."/>
            <person name="Howarth C."/>
            <person name="Jen D."/>
            <person name="Larson L."/>
            <person name="Lui A."/>
            <person name="MacDonald J."/>
            <person name="Mehta T."/>
            <person name="Montmayeur A."/>
            <person name="Neiman D."/>
            <person name="Park D."/>
            <person name="Pearson M."/>
            <person name="Priest M."/>
            <person name="Richards J."/>
            <person name="Roberts A."/>
            <person name="Saif S."/>
            <person name="Shea T."/>
            <person name="Shenoy N."/>
            <person name="Sisk P."/>
            <person name="Stolte C."/>
            <person name="Sykes S."/>
            <person name="Walk T."/>
            <person name="White J."/>
            <person name="Yandava C."/>
            <person name="Haas B."/>
            <person name="Nusbaum C."/>
            <person name="Birren B."/>
        </authorList>
    </citation>
    <scope>NUCLEOTIDE SEQUENCE [LARGE SCALE GENOMIC DNA]</scope>
    <source>
        <strain evidence="10">10403S</strain>
    </source>
</reference>
<dbReference type="InterPro" id="IPR036554">
    <property type="entry name" value="GHMP_kinase_C_sf"/>
</dbReference>